<evidence type="ECO:0000256" key="1">
    <source>
        <dbReference type="ARBA" id="ARBA00004496"/>
    </source>
</evidence>
<dbReference type="Pfam" id="PF00587">
    <property type="entry name" value="tRNA-synt_2b"/>
    <property type="match status" value="1"/>
</dbReference>
<dbReference type="PANTHER" id="PTHR42753">
    <property type="entry name" value="MITOCHONDRIAL RIBOSOME PROTEIN L39/PROLYL-TRNA LIGASE FAMILY MEMBER"/>
    <property type="match status" value="1"/>
</dbReference>
<dbReference type="NCBIfam" id="NF006625">
    <property type="entry name" value="PRK09194.1"/>
    <property type="match status" value="1"/>
</dbReference>
<dbReference type="Gene3D" id="3.90.960.10">
    <property type="entry name" value="YbaK/aminoacyl-tRNA synthetase-associated domain"/>
    <property type="match status" value="1"/>
</dbReference>
<dbReference type="RefSeq" id="WP_048875658.1">
    <property type="nucleotide sequence ID" value="NZ_CP011126.1"/>
</dbReference>
<evidence type="ECO:0000256" key="8">
    <source>
        <dbReference type="ARBA" id="ARBA00023146"/>
    </source>
</evidence>
<keyword evidence="8 10" id="KW-0030">Aminoacyl-tRNA synthetase</keyword>
<dbReference type="InterPro" id="IPR006195">
    <property type="entry name" value="aa-tRNA-synth_II"/>
</dbReference>
<dbReference type="InterPro" id="IPR036621">
    <property type="entry name" value="Anticodon-bd_dom_sf"/>
</dbReference>
<dbReference type="CDD" id="cd00779">
    <property type="entry name" value="ProRS_core_prok"/>
    <property type="match status" value="1"/>
</dbReference>
<evidence type="ECO:0000256" key="10">
    <source>
        <dbReference type="HAMAP-Rule" id="MF_01569"/>
    </source>
</evidence>
<dbReference type="PANTHER" id="PTHR42753:SF2">
    <property type="entry name" value="PROLINE--TRNA LIGASE"/>
    <property type="match status" value="1"/>
</dbReference>
<keyword evidence="5 10" id="KW-0547">Nucleotide-binding</keyword>
<evidence type="ECO:0000256" key="4">
    <source>
        <dbReference type="ARBA" id="ARBA00022598"/>
    </source>
</evidence>
<dbReference type="InterPro" id="IPR023717">
    <property type="entry name" value="Pro-tRNA-Synthase_IIa_type1"/>
</dbReference>
<dbReference type="InterPro" id="IPR044140">
    <property type="entry name" value="ProRS_anticodon_short"/>
</dbReference>
<evidence type="ECO:0000256" key="5">
    <source>
        <dbReference type="ARBA" id="ARBA00022741"/>
    </source>
</evidence>
<evidence type="ECO:0000256" key="2">
    <source>
        <dbReference type="ARBA" id="ARBA00011738"/>
    </source>
</evidence>
<dbReference type="Gene3D" id="3.30.930.10">
    <property type="entry name" value="Bira Bifunctional Protein, Domain 2"/>
    <property type="match status" value="2"/>
</dbReference>
<dbReference type="EMBL" id="CP011126">
    <property type="protein sequence ID" value="AKQ33979.1"/>
    <property type="molecule type" value="Genomic_DNA"/>
</dbReference>
<dbReference type="Gene3D" id="3.40.50.800">
    <property type="entry name" value="Anticodon-binding domain"/>
    <property type="match status" value="1"/>
</dbReference>
<accession>A0ABM5UVF6</accession>
<comment type="subcellular location">
    <subcellularLocation>
        <location evidence="1 10">Cytoplasm</location>
    </subcellularLocation>
</comment>
<dbReference type="InterPro" id="IPR050062">
    <property type="entry name" value="Pro-tRNA_synthetase"/>
</dbReference>
<comment type="domain">
    <text evidence="10">Consists of three domains: the N-terminal catalytic domain, the editing domain and the C-terminal anticodon-binding domain.</text>
</comment>
<proteinExistence type="inferred from homology"/>
<dbReference type="CDD" id="cd00861">
    <property type="entry name" value="ProRS_anticodon_short"/>
    <property type="match status" value="1"/>
</dbReference>
<feature type="domain" description="Aminoacyl-transfer RNA synthetases class-II family profile" evidence="11">
    <location>
        <begin position="38"/>
        <end position="465"/>
    </location>
</feature>
<keyword evidence="13" id="KW-1185">Reference proteome</keyword>
<keyword evidence="7 10" id="KW-0648">Protein biosynthesis</keyword>
<dbReference type="InterPro" id="IPR007214">
    <property type="entry name" value="YbaK/aa-tRNA-synth-assoc-dom"/>
</dbReference>
<dbReference type="EC" id="6.1.1.15" evidence="10"/>
<comment type="catalytic activity">
    <reaction evidence="9 10">
        <text>tRNA(Pro) + L-proline + ATP = L-prolyl-tRNA(Pro) + AMP + diphosphate</text>
        <dbReference type="Rhea" id="RHEA:14305"/>
        <dbReference type="Rhea" id="RHEA-COMP:9700"/>
        <dbReference type="Rhea" id="RHEA-COMP:9702"/>
        <dbReference type="ChEBI" id="CHEBI:30616"/>
        <dbReference type="ChEBI" id="CHEBI:33019"/>
        <dbReference type="ChEBI" id="CHEBI:60039"/>
        <dbReference type="ChEBI" id="CHEBI:78442"/>
        <dbReference type="ChEBI" id="CHEBI:78532"/>
        <dbReference type="ChEBI" id="CHEBI:456215"/>
        <dbReference type="EC" id="6.1.1.15"/>
    </reaction>
</comment>
<dbReference type="CDD" id="cd04334">
    <property type="entry name" value="ProRS-INS"/>
    <property type="match status" value="1"/>
</dbReference>
<comment type="subunit">
    <text evidence="2 10">Homodimer.</text>
</comment>
<evidence type="ECO:0000256" key="3">
    <source>
        <dbReference type="ARBA" id="ARBA00022490"/>
    </source>
</evidence>
<dbReference type="Proteomes" id="UP000063965">
    <property type="component" value="Chromosome"/>
</dbReference>
<dbReference type="PRINTS" id="PR01046">
    <property type="entry name" value="TRNASYNTHPRO"/>
</dbReference>
<dbReference type="Pfam" id="PF04073">
    <property type="entry name" value="tRNA_edit"/>
    <property type="match status" value="1"/>
</dbReference>
<reference evidence="12 13" key="1">
    <citation type="journal article" date="2015" name="Genome Biol. Evol.">
        <title>Distinctive Genome Reduction Rates Revealed by Genomic Analyses of Two Coxiella-Like Endosymbionts in Ticks.</title>
        <authorList>
            <person name="Gottlieb Y."/>
            <person name="Lalzar I."/>
            <person name="Klasson L."/>
        </authorList>
    </citation>
    <scope>NUCLEOTIDE SEQUENCE [LARGE SCALE GENOMIC DNA]</scope>
    <source>
        <strain evidence="12 13">CRt</strain>
    </source>
</reference>
<sequence length="570" mass="64483">MKVSQFFLATVKEIPSDAELSSHRLMIRAGMLRKLASGLYTWLPLGLRVLKKVENIVREEMNRSGALELLMPIVQPANLWQESNRWEAYEAELLRIIDRHENAFCFGPTHEEVITDVARQELRSYKQLPVNFYQIQTKFRDEIRPRFGVMRSREFLMKDAYSFDLDEKGMQAAYNKMYDTYARIFTRLGLNFRAVLADTGAIGGDYSHEFQVLADVGEDVVVYSDESDYAANIEKASAQAPQGERPEPTADMTKIATLNVRMIKQLAETCNIFPEKGVKTFIVKGEESPFVALILRGDHELNTVKAQNIAGVASPLVFANEKEIRETIGAGPGSLGPVNLPLPYIVDRDAAHLADFCCGASEDDFHFINVNWDRDVPLGEVADLRNVVAGDRSPDGKGHLRFARGIEVGQVFQLGQKYSRKMKATVIDETGKSRYMQMGCYGIGISRTVAAAIEQNHDEAGIIWPEAMAPFSIALIGLNRHKSYRVQTACERIYHELIEAGFEVLWDDRKERPGVMFADMDLIGIPHRLLISERGLDKNTLEYKFRQNQEIEDLPIEHLVVLLKEKTECN</sequence>
<evidence type="ECO:0000256" key="7">
    <source>
        <dbReference type="ARBA" id="ARBA00022917"/>
    </source>
</evidence>
<dbReference type="HAMAP" id="MF_01569">
    <property type="entry name" value="Pro_tRNA_synth_type1"/>
    <property type="match status" value="1"/>
</dbReference>
<keyword evidence="6 10" id="KW-0067">ATP-binding</keyword>
<protein>
    <recommendedName>
        <fullName evidence="10">Proline--tRNA ligase</fullName>
        <ecNumber evidence="10">6.1.1.15</ecNumber>
    </recommendedName>
    <alternativeName>
        <fullName evidence="10">Prolyl-tRNA synthetase</fullName>
        <shortName evidence="10">ProRS</shortName>
    </alternativeName>
</protein>
<dbReference type="NCBIfam" id="TIGR00409">
    <property type="entry name" value="proS_fam_II"/>
    <property type="match status" value="1"/>
</dbReference>
<dbReference type="InterPro" id="IPR002314">
    <property type="entry name" value="aa-tRNA-synt_IIb"/>
</dbReference>
<dbReference type="InterPro" id="IPR002316">
    <property type="entry name" value="Pro-tRNA-ligase_IIa"/>
</dbReference>
<evidence type="ECO:0000256" key="6">
    <source>
        <dbReference type="ARBA" id="ARBA00022840"/>
    </source>
</evidence>
<dbReference type="Pfam" id="PF03129">
    <property type="entry name" value="HGTP_anticodon"/>
    <property type="match status" value="1"/>
</dbReference>
<dbReference type="SUPFAM" id="SSF52954">
    <property type="entry name" value="Class II aaRS ABD-related"/>
    <property type="match status" value="1"/>
</dbReference>
<evidence type="ECO:0000256" key="9">
    <source>
        <dbReference type="ARBA" id="ARBA00047671"/>
    </source>
</evidence>
<dbReference type="InterPro" id="IPR045864">
    <property type="entry name" value="aa-tRNA-synth_II/BPL/LPL"/>
</dbReference>
<name>A0ABM5UVF6_9COXI</name>
<dbReference type="SUPFAM" id="SSF55826">
    <property type="entry name" value="YbaK/ProRS associated domain"/>
    <property type="match status" value="1"/>
</dbReference>
<dbReference type="SUPFAM" id="SSF55681">
    <property type="entry name" value="Class II aaRS and biotin synthetases"/>
    <property type="match status" value="1"/>
</dbReference>
<dbReference type="InterPro" id="IPR036754">
    <property type="entry name" value="YbaK/aa-tRNA-synt-asso_dom_sf"/>
</dbReference>
<dbReference type="GO" id="GO:0016874">
    <property type="term" value="F:ligase activity"/>
    <property type="evidence" value="ECO:0007669"/>
    <property type="project" value="UniProtKB-KW"/>
</dbReference>
<keyword evidence="3 10" id="KW-0963">Cytoplasm</keyword>
<keyword evidence="4 10" id="KW-0436">Ligase</keyword>
<gene>
    <name evidence="10 12" type="primary">proS</name>
    <name evidence="12" type="ORF">CleRT_14720</name>
</gene>
<dbReference type="InterPro" id="IPR004500">
    <property type="entry name" value="Pro-tRNA-synth_IIa_bac-type"/>
</dbReference>
<organism evidence="12 13">
    <name type="scientific">Candidatus Coxiella mudrowiae</name>
    <dbReference type="NCBI Taxonomy" id="2054173"/>
    <lineage>
        <taxon>Bacteria</taxon>
        <taxon>Pseudomonadati</taxon>
        <taxon>Pseudomonadota</taxon>
        <taxon>Gammaproteobacteria</taxon>
        <taxon>Legionellales</taxon>
        <taxon>Coxiellaceae</taxon>
        <taxon>Coxiella</taxon>
    </lineage>
</organism>
<evidence type="ECO:0000313" key="13">
    <source>
        <dbReference type="Proteomes" id="UP000063965"/>
    </source>
</evidence>
<comment type="similarity">
    <text evidence="10">Belongs to the class-II aminoacyl-tRNA synthetase family. ProS type 1 subfamily.</text>
</comment>
<dbReference type="InterPro" id="IPR033730">
    <property type="entry name" value="ProRS_core_prok"/>
</dbReference>
<evidence type="ECO:0000313" key="12">
    <source>
        <dbReference type="EMBL" id="AKQ33979.1"/>
    </source>
</evidence>
<evidence type="ECO:0000259" key="11">
    <source>
        <dbReference type="PROSITE" id="PS50862"/>
    </source>
</evidence>
<dbReference type="PROSITE" id="PS50862">
    <property type="entry name" value="AA_TRNA_LIGASE_II"/>
    <property type="match status" value="1"/>
</dbReference>
<comment type="function">
    <text evidence="10">Catalyzes the attachment of proline to tRNA(Pro) in a two-step reaction: proline is first activated by ATP to form Pro-AMP and then transferred to the acceptor end of tRNA(Pro). As ProRS can inadvertently accommodate and process non-cognate amino acids such as alanine and cysteine, to avoid such errors it has two additional distinct editing activities against alanine. One activity is designated as 'pretransfer' editing and involves the tRNA(Pro)-independent hydrolysis of activated Ala-AMP. The other activity is designated 'posttransfer' editing and involves deacylation of mischarged Ala-tRNA(Pro). The misacylated Cys-tRNA(Pro) is not edited by ProRS.</text>
</comment>
<dbReference type="PIRSF" id="PIRSF001535">
    <property type="entry name" value="ProRS_1"/>
    <property type="match status" value="1"/>
</dbReference>
<dbReference type="InterPro" id="IPR004154">
    <property type="entry name" value="Anticodon-bd"/>
</dbReference>